<evidence type="ECO:0000259" key="1">
    <source>
        <dbReference type="Pfam" id="PF12804"/>
    </source>
</evidence>
<proteinExistence type="predicted"/>
<dbReference type="InterPro" id="IPR029044">
    <property type="entry name" value="Nucleotide-diphossugar_trans"/>
</dbReference>
<dbReference type="PANTHER" id="PTHR43777">
    <property type="entry name" value="MOLYBDENUM COFACTOR CYTIDYLYLTRANSFERASE"/>
    <property type="match status" value="1"/>
</dbReference>
<dbReference type="Pfam" id="PF19842">
    <property type="entry name" value="YqeC"/>
    <property type="match status" value="1"/>
</dbReference>
<dbReference type="PATRIC" id="fig|1235802.3.peg.3984"/>
<evidence type="ECO:0000313" key="2">
    <source>
        <dbReference type="EMBL" id="EMZ22910.1"/>
    </source>
</evidence>
<dbReference type="Pfam" id="PF12804">
    <property type="entry name" value="NTP_transf_3"/>
    <property type="match status" value="1"/>
</dbReference>
<dbReference type="SUPFAM" id="SSF53448">
    <property type="entry name" value="Nucleotide-diphospho-sugar transferases"/>
    <property type="match status" value="1"/>
</dbReference>
<name>N2A9Y4_9FIRM</name>
<protein>
    <recommendedName>
        <fullName evidence="1">MobA-like NTP transferase domain-containing protein</fullName>
    </recommendedName>
</protein>
<dbReference type="NCBIfam" id="TIGR03172">
    <property type="entry name" value="selenium cofactor biosynthesis protein YqeC"/>
    <property type="match status" value="1"/>
</dbReference>
<dbReference type="Proteomes" id="UP000012589">
    <property type="component" value="Unassembled WGS sequence"/>
</dbReference>
<comment type="caution">
    <text evidence="2">The sequence shown here is derived from an EMBL/GenBank/DDBJ whole genome shotgun (WGS) entry which is preliminary data.</text>
</comment>
<dbReference type="GO" id="GO:0016779">
    <property type="term" value="F:nucleotidyltransferase activity"/>
    <property type="evidence" value="ECO:0007669"/>
    <property type="project" value="UniProtKB-ARBA"/>
</dbReference>
<dbReference type="Gene3D" id="3.90.550.10">
    <property type="entry name" value="Spore Coat Polysaccharide Biosynthesis Protein SpsA, Chain A"/>
    <property type="match status" value="1"/>
</dbReference>
<dbReference type="InterPro" id="IPR025877">
    <property type="entry name" value="MobA-like_NTP_Trfase"/>
</dbReference>
<dbReference type="CDD" id="cd04182">
    <property type="entry name" value="GT_2_like_f"/>
    <property type="match status" value="1"/>
</dbReference>
<dbReference type="CDD" id="cd01983">
    <property type="entry name" value="SIMIBI"/>
    <property type="match status" value="1"/>
</dbReference>
<dbReference type="eggNOG" id="COG1763">
    <property type="taxonomic scope" value="Bacteria"/>
</dbReference>
<sequence length="457" mass="50719">MDAMHIHHAMHTVPVIDAVLLAAGNSARFGENKLLYPVDHKPMYRYMLELLDKKQQERKLNRLVVVSQYEEILSDIREHFPHVQAVKNTKPENGISGSVRLGLACLLQRTPADDSRLWSASAACLFAVADQPGFSADSFEKLLNFWRTHDYGIAASAVFDRSDGAPDIRNPVIFSNAYYQELLQLTGDAGGRQVIRKHIKNTGLCELPAAELKDLDTKDALRQFESRLLLVREFPFLNETVHVISIVGAGGKTTLMELLASYYADMGKRVIVTTTTHILCPQRYPTAKNHTQLIHLLINNQIVAAGKDALHGKLQMSDCMSVADYREAADVVLIEADGAKHYPCKAPSETEPVIPDESDLVIGVVGMDALGLPLSKACFRIEQVKALLGKSQEHLLTEADMAKILLSDRGTRKNVGKRTYYIVLNKCLNAALWERAGRVGQMLVRAGERHVVCMGEL</sequence>
<organism evidence="2 3">
    <name type="scientific">Eubacterium plexicaudatum ASF492</name>
    <dbReference type="NCBI Taxonomy" id="1235802"/>
    <lineage>
        <taxon>Bacteria</taxon>
        <taxon>Bacillati</taxon>
        <taxon>Bacillota</taxon>
        <taxon>Clostridia</taxon>
        <taxon>Eubacteriales</taxon>
        <taxon>Eubacteriaceae</taxon>
        <taxon>Eubacterium</taxon>
    </lineage>
</organism>
<dbReference type="HOGENOM" id="CLU_605077_0_0_9"/>
<dbReference type="STRING" id="1235802.C823_03779"/>
<dbReference type="eggNOG" id="COG2068">
    <property type="taxonomic scope" value="Bacteria"/>
</dbReference>
<reference evidence="2 3" key="1">
    <citation type="journal article" date="2014" name="Genome Announc.">
        <title>Draft genome sequences of the altered schaedler flora, a defined bacterial community from gnotobiotic mice.</title>
        <authorList>
            <person name="Wannemuehler M.J."/>
            <person name="Overstreet A.M."/>
            <person name="Ward D.V."/>
            <person name="Phillips G.J."/>
        </authorList>
    </citation>
    <scope>NUCLEOTIDE SEQUENCE [LARGE SCALE GENOMIC DNA]</scope>
    <source>
        <strain evidence="2 3">ASF492</strain>
    </source>
</reference>
<accession>N2A9Y4</accession>
<dbReference type="PANTHER" id="PTHR43777:SF1">
    <property type="entry name" value="MOLYBDENUM COFACTOR CYTIDYLYLTRANSFERASE"/>
    <property type="match status" value="1"/>
</dbReference>
<evidence type="ECO:0000313" key="3">
    <source>
        <dbReference type="Proteomes" id="UP000012589"/>
    </source>
</evidence>
<feature type="domain" description="MobA-like NTP transferase" evidence="1">
    <location>
        <begin position="18"/>
        <end position="198"/>
    </location>
</feature>
<dbReference type="OrthoDB" id="9797742at2"/>
<keyword evidence="3" id="KW-1185">Reference proteome</keyword>
<dbReference type="EMBL" id="AQFT01000115">
    <property type="protein sequence ID" value="EMZ22910.1"/>
    <property type="molecule type" value="Genomic_DNA"/>
</dbReference>
<dbReference type="AlphaFoldDB" id="N2A9Y4"/>
<dbReference type="InterPro" id="IPR017587">
    <property type="entry name" value="YqeC"/>
</dbReference>
<gene>
    <name evidence="2" type="ORF">C823_03779</name>
</gene>